<dbReference type="Proteomes" id="UP001177769">
    <property type="component" value="Chromosome"/>
</dbReference>
<organism evidence="7 8">
    <name type="scientific">Paucibacter sediminis</name>
    <dbReference type="NCBI Taxonomy" id="3019553"/>
    <lineage>
        <taxon>Bacteria</taxon>
        <taxon>Pseudomonadati</taxon>
        <taxon>Pseudomonadota</taxon>
        <taxon>Betaproteobacteria</taxon>
        <taxon>Burkholderiales</taxon>
        <taxon>Sphaerotilaceae</taxon>
        <taxon>Roseateles</taxon>
    </lineage>
</organism>
<feature type="repeat" description="TPR" evidence="5">
    <location>
        <begin position="89"/>
        <end position="122"/>
    </location>
</feature>
<dbReference type="CDD" id="cd15830">
    <property type="entry name" value="BamD"/>
    <property type="match status" value="1"/>
</dbReference>
<dbReference type="GO" id="GO:0009279">
    <property type="term" value="C:cell outer membrane"/>
    <property type="evidence" value="ECO:0007669"/>
    <property type="project" value="UniProtKB-SubCell"/>
</dbReference>
<accession>A0AA95SW13</accession>
<comment type="similarity">
    <text evidence="4">Belongs to the BamD family.</text>
</comment>
<dbReference type="HAMAP" id="MF_00922">
    <property type="entry name" value="OM_assembly_BamD"/>
    <property type="match status" value="1"/>
</dbReference>
<protein>
    <recommendedName>
        <fullName evidence="4">Outer membrane protein assembly factor BamD</fullName>
    </recommendedName>
</protein>
<dbReference type="Pfam" id="PF13525">
    <property type="entry name" value="YfiO"/>
    <property type="match status" value="1"/>
</dbReference>
<evidence type="ECO:0000313" key="8">
    <source>
        <dbReference type="Proteomes" id="UP001177769"/>
    </source>
</evidence>
<dbReference type="NCBIfam" id="TIGR03302">
    <property type="entry name" value="OM_YfiO"/>
    <property type="match status" value="1"/>
</dbReference>
<comment type="subcellular location">
    <subcellularLocation>
        <location evidence="4">Cell outer membrane</location>
    </subcellularLocation>
</comment>
<dbReference type="AlphaFoldDB" id="A0AA95SW13"/>
<reference evidence="7" key="1">
    <citation type="submission" date="2023-01" db="EMBL/GenBank/DDBJ databases">
        <title>Whole genome sequence of Paucibacter sp. S2-9 isolated from pond sediment.</title>
        <authorList>
            <person name="Jung J.Y."/>
        </authorList>
    </citation>
    <scope>NUCLEOTIDE SEQUENCE</scope>
    <source>
        <strain evidence="7">S2-9</strain>
    </source>
</reference>
<comment type="subunit">
    <text evidence="4">Part of the Bam complex.</text>
</comment>
<dbReference type="EMBL" id="CP116346">
    <property type="protein sequence ID" value="WIT11839.1"/>
    <property type="molecule type" value="Genomic_DNA"/>
</dbReference>
<dbReference type="InterPro" id="IPR039565">
    <property type="entry name" value="BamD-like"/>
</dbReference>
<comment type="function">
    <text evidence="4">Part of the outer membrane protein assembly complex, which is involved in assembly and insertion of beta-barrel proteins into the outer membrane.</text>
</comment>
<keyword evidence="2 4" id="KW-0472">Membrane</keyword>
<evidence type="ECO:0000313" key="7">
    <source>
        <dbReference type="EMBL" id="WIT11839.1"/>
    </source>
</evidence>
<dbReference type="GO" id="GO:0043165">
    <property type="term" value="P:Gram-negative-bacterium-type cell outer membrane assembly"/>
    <property type="evidence" value="ECO:0007669"/>
    <property type="project" value="UniProtKB-UniRule"/>
</dbReference>
<keyword evidence="5" id="KW-0802">TPR repeat</keyword>
<feature type="domain" description="Outer membrane lipoprotein BamD-like" evidence="6">
    <location>
        <begin position="52"/>
        <end position="254"/>
    </location>
</feature>
<evidence type="ECO:0000256" key="4">
    <source>
        <dbReference type="HAMAP-Rule" id="MF_00922"/>
    </source>
</evidence>
<dbReference type="InterPro" id="IPR019734">
    <property type="entry name" value="TPR_rpt"/>
</dbReference>
<keyword evidence="1 4" id="KW-0732">Signal</keyword>
<proteinExistence type="inferred from homology"/>
<dbReference type="InterPro" id="IPR011990">
    <property type="entry name" value="TPR-like_helical_dom_sf"/>
</dbReference>
<evidence type="ECO:0000256" key="3">
    <source>
        <dbReference type="ARBA" id="ARBA00023237"/>
    </source>
</evidence>
<dbReference type="InterPro" id="IPR017689">
    <property type="entry name" value="BamD"/>
</dbReference>
<dbReference type="Gene3D" id="1.25.40.10">
    <property type="entry name" value="Tetratricopeptide repeat domain"/>
    <property type="match status" value="1"/>
</dbReference>
<dbReference type="SUPFAM" id="SSF48452">
    <property type="entry name" value="TPR-like"/>
    <property type="match status" value="1"/>
</dbReference>
<keyword evidence="8" id="KW-1185">Reference proteome</keyword>
<evidence type="ECO:0000259" key="6">
    <source>
        <dbReference type="Pfam" id="PF13525"/>
    </source>
</evidence>
<dbReference type="GO" id="GO:0051205">
    <property type="term" value="P:protein insertion into membrane"/>
    <property type="evidence" value="ECO:0007669"/>
    <property type="project" value="UniProtKB-UniRule"/>
</dbReference>
<keyword evidence="3 4" id="KW-0998">Cell outer membrane</keyword>
<name>A0AA95SW13_9BURK</name>
<dbReference type="PROSITE" id="PS50005">
    <property type="entry name" value="TPR"/>
    <property type="match status" value="1"/>
</dbReference>
<dbReference type="RefSeq" id="WP_285232925.1">
    <property type="nucleotide sequence ID" value="NZ_CP116346.1"/>
</dbReference>
<evidence type="ECO:0000256" key="5">
    <source>
        <dbReference type="PROSITE-ProRule" id="PRU00339"/>
    </source>
</evidence>
<evidence type="ECO:0000256" key="1">
    <source>
        <dbReference type="ARBA" id="ARBA00022729"/>
    </source>
</evidence>
<dbReference type="KEGG" id="pais:PFX98_23640"/>
<sequence>MIENWVKKRHATPVSAGPKGRRSAALLAAVLALGLAACSSSPKDDPNSQASLDKLYAEAKEDIAGGSYERAIKSLERIEGRAAGTLMAQQAQLDLAWAYYKSGERAQAVSTLDRFIKLNPSSPAMDYALYMKGVVNFNEDLGLFGRIARQDVTERDQQASRDALQAFRQVVDQFPESRYAEDARVRVDFITNSLADYEVHVARYYFKRGAYVAAANRAQQAMQEFQYAPAVEEALYILTQSYDRLGLAPLRDDAARVLKANFPNSAYLAGGLEARAKNKAWWQFW</sequence>
<gene>
    <name evidence="4" type="primary">bamD</name>
    <name evidence="7" type="ORF">PFX98_23640</name>
</gene>
<evidence type="ECO:0000256" key="2">
    <source>
        <dbReference type="ARBA" id="ARBA00023136"/>
    </source>
</evidence>